<dbReference type="Pfam" id="PF13460">
    <property type="entry name" value="NAD_binding_10"/>
    <property type="match status" value="1"/>
</dbReference>
<dbReference type="Proteomes" id="UP001499854">
    <property type="component" value="Unassembled WGS sequence"/>
</dbReference>
<dbReference type="PANTHER" id="PTHR43162:SF1">
    <property type="entry name" value="PRESTALK A DIFFERENTIATION PROTEIN A"/>
    <property type="match status" value="1"/>
</dbReference>
<comment type="caution">
    <text evidence="2">The sequence shown here is derived from an EMBL/GenBank/DDBJ whole genome shotgun (WGS) entry which is preliminary data.</text>
</comment>
<keyword evidence="3" id="KW-1185">Reference proteome</keyword>
<dbReference type="InterPro" id="IPR036291">
    <property type="entry name" value="NAD(P)-bd_dom_sf"/>
</dbReference>
<protein>
    <submittedName>
        <fullName evidence="2">NAD(P)H-binding protein</fullName>
    </submittedName>
</protein>
<feature type="domain" description="NAD(P)-binding" evidence="1">
    <location>
        <begin position="7"/>
        <end position="167"/>
    </location>
</feature>
<name>A0ABP5ER95_9ACTN</name>
<dbReference type="SUPFAM" id="SSF51735">
    <property type="entry name" value="NAD(P)-binding Rossmann-fold domains"/>
    <property type="match status" value="1"/>
</dbReference>
<dbReference type="RefSeq" id="WP_344662896.1">
    <property type="nucleotide sequence ID" value="NZ_BAAAQM010000087.1"/>
</dbReference>
<dbReference type="PANTHER" id="PTHR43162">
    <property type="match status" value="1"/>
</dbReference>
<accession>A0ABP5ER95</accession>
<organism evidence="2 3">
    <name type="scientific">Catenulispora subtropica</name>
    <dbReference type="NCBI Taxonomy" id="450798"/>
    <lineage>
        <taxon>Bacteria</taxon>
        <taxon>Bacillati</taxon>
        <taxon>Actinomycetota</taxon>
        <taxon>Actinomycetes</taxon>
        <taxon>Catenulisporales</taxon>
        <taxon>Catenulisporaceae</taxon>
        <taxon>Catenulispora</taxon>
    </lineage>
</organism>
<evidence type="ECO:0000259" key="1">
    <source>
        <dbReference type="Pfam" id="PF13460"/>
    </source>
</evidence>
<sequence>MTVLVVGARGSIGSRLAARLRADGRTVRATVRDELDITAPDGFEDVLKDVDSVFLYATRGDTTPFLAAARSAGVRYAVLLSSPASYEAAEYRGPIGRIHRLNEERLAASGIEHTVLYPSWLATNARRDWSAAIRAGAPVELAYPATQISPIHPGDVADVAAELLTHPAHRGRTQIVTGPVSMRLDEAVAVVGDTLSRAIEVRPIGREEAVARREPWLSEEVLASLLDSAAAGVGHPAPLTNAVERITGRPARPLREWVAENREAFAGQSVGKEK</sequence>
<dbReference type="EMBL" id="BAAAQM010000087">
    <property type="protein sequence ID" value="GAA2005613.1"/>
    <property type="molecule type" value="Genomic_DNA"/>
</dbReference>
<reference evidence="3" key="1">
    <citation type="journal article" date="2019" name="Int. J. Syst. Evol. Microbiol.">
        <title>The Global Catalogue of Microorganisms (GCM) 10K type strain sequencing project: providing services to taxonomists for standard genome sequencing and annotation.</title>
        <authorList>
            <consortium name="The Broad Institute Genomics Platform"/>
            <consortium name="The Broad Institute Genome Sequencing Center for Infectious Disease"/>
            <person name="Wu L."/>
            <person name="Ma J."/>
        </authorList>
    </citation>
    <scope>NUCLEOTIDE SEQUENCE [LARGE SCALE GENOMIC DNA]</scope>
    <source>
        <strain evidence="3">JCM 16013</strain>
    </source>
</reference>
<proteinExistence type="predicted"/>
<dbReference type="InterPro" id="IPR016040">
    <property type="entry name" value="NAD(P)-bd_dom"/>
</dbReference>
<gene>
    <name evidence="2" type="ORF">GCM10009838_84770</name>
</gene>
<evidence type="ECO:0000313" key="3">
    <source>
        <dbReference type="Proteomes" id="UP001499854"/>
    </source>
</evidence>
<dbReference type="Gene3D" id="3.40.50.720">
    <property type="entry name" value="NAD(P)-binding Rossmann-like Domain"/>
    <property type="match status" value="1"/>
</dbReference>
<dbReference type="InterPro" id="IPR051604">
    <property type="entry name" value="Ergot_Alk_Oxidoreductase"/>
</dbReference>
<evidence type="ECO:0000313" key="2">
    <source>
        <dbReference type="EMBL" id="GAA2005613.1"/>
    </source>
</evidence>